<protein>
    <submittedName>
        <fullName evidence="1">Uncharacterized protein</fullName>
    </submittedName>
</protein>
<accession>A0A4Q7J326</accession>
<sequence length="99" mass="10888">MPLFEVNRVDPSRFAAEQHRLFTGQRLRIGRSGTVHEVTWVDWINGLTLPAPACHQGWSGLGASGEITPTTHASTCLKCRRLRGLPPSDDADQPALFPL</sequence>
<proteinExistence type="predicted"/>
<evidence type="ECO:0000313" key="2">
    <source>
        <dbReference type="Proteomes" id="UP000292003"/>
    </source>
</evidence>
<name>A0A4Q7J326_9PSEU</name>
<evidence type="ECO:0000313" key="1">
    <source>
        <dbReference type="EMBL" id="RZQ61870.1"/>
    </source>
</evidence>
<dbReference type="Proteomes" id="UP000292003">
    <property type="component" value="Unassembled WGS sequence"/>
</dbReference>
<comment type="caution">
    <text evidence="1">The sequence shown here is derived from an EMBL/GenBank/DDBJ whole genome shotgun (WGS) entry which is preliminary data.</text>
</comment>
<dbReference type="AlphaFoldDB" id="A0A4Q7J326"/>
<organism evidence="1 2">
    <name type="scientific">Amycolatopsis suaedae</name>
    <dbReference type="NCBI Taxonomy" id="2510978"/>
    <lineage>
        <taxon>Bacteria</taxon>
        <taxon>Bacillati</taxon>
        <taxon>Actinomycetota</taxon>
        <taxon>Actinomycetes</taxon>
        <taxon>Pseudonocardiales</taxon>
        <taxon>Pseudonocardiaceae</taxon>
        <taxon>Amycolatopsis</taxon>
    </lineage>
</organism>
<reference evidence="1 2" key="1">
    <citation type="submission" date="2019-02" db="EMBL/GenBank/DDBJ databases">
        <title>Draft genome sequence of Amycolatopsis sp. 8-3EHSu isolated from roots of Suaeda maritima.</title>
        <authorList>
            <person name="Duangmal K."/>
            <person name="Chantavorakit T."/>
        </authorList>
    </citation>
    <scope>NUCLEOTIDE SEQUENCE [LARGE SCALE GENOMIC DNA]</scope>
    <source>
        <strain evidence="1 2">8-3EHSu</strain>
    </source>
</reference>
<keyword evidence="2" id="KW-1185">Reference proteome</keyword>
<gene>
    <name evidence="1" type="ORF">EWH70_22285</name>
</gene>
<dbReference type="OrthoDB" id="3694316at2"/>
<dbReference type="EMBL" id="SFCC01000011">
    <property type="protein sequence ID" value="RZQ61870.1"/>
    <property type="molecule type" value="Genomic_DNA"/>
</dbReference>